<reference evidence="3" key="4">
    <citation type="journal article" date="2015" name="G3 (Bethesda)">
        <title>Genome sequences of three phytopathogenic species of the Magnaporthaceae family of fungi.</title>
        <authorList>
            <person name="Okagaki L.H."/>
            <person name="Nunes C.C."/>
            <person name="Sailsbery J."/>
            <person name="Clay B."/>
            <person name="Brown D."/>
            <person name="John T."/>
            <person name="Oh Y."/>
            <person name="Young N."/>
            <person name="Fitzgerald M."/>
            <person name="Haas B.J."/>
            <person name="Zeng Q."/>
            <person name="Young S."/>
            <person name="Adiconis X."/>
            <person name="Fan L."/>
            <person name="Levin J.Z."/>
            <person name="Mitchell T.K."/>
            <person name="Okubara P.A."/>
            <person name="Farman M.L."/>
            <person name="Kohn L.M."/>
            <person name="Birren B."/>
            <person name="Ma L.-J."/>
            <person name="Dean R.A."/>
        </authorList>
    </citation>
    <scope>NUCLEOTIDE SEQUENCE</scope>
    <source>
        <strain evidence="3">ATCC 64411 / 73-15</strain>
    </source>
</reference>
<sequence>MLSSRGRFVLYSNVLGQCVRAWLAARRGSTSLIAKRHGMAVYLVTSSAVSPAHSREFGQILGCRATTERVEREGLVPRPVEEDACWPRGRGARRTTRGGTRLIGPNHALLTSQAGWTLKIQPRIKERGGGPTLPSRSPSLVCHPFYAPCSFPCRPTPHGHPALAAQHPLIHTTGHDLHAGNAGVHLSCSRYMATGLGSLPGVSRRFPRGTRSKGEIKPAQPQKALPDGSAW</sequence>
<evidence type="ECO:0000256" key="1">
    <source>
        <dbReference type="SAM" id="MobiDB-lite"/>
    </source>
</evidence>
<dbReference type="AlphaFoldDB" id="A0A0C4E8C9"/>
<evidence type="ECO:0000313" key="3">
    <source>
        <dbReference type="EnsemblFungi" id="MAPG_08830T0"/>
    </source>
</evidence>
<dbReference type="EnsemblFungi" id="MAPG_08830T0">
    <property type="protein sequence ID" value="MAPG_08830T0"/>
    <property type="gene ID" value="MAPG_08830"/>
</dbReference>
<reference evidence="2" key="2">
    <citation type="submission" date="2010-05" db="EMBL/GenBank/DDBJ databases">
        <title>The Genome Sequence of Magnaporthe poae strain ATCC 64411.</title>
        <authorList>
            <consortium name="The Broad Institute Genome Sequencing Platform"/>
            <consortium name="Broad Institute Genome Sequencing Center for Infectious Disease"/>
            <person name="Ma L.-J."/>
            <person name="Dead R."/>
            <person name="Young S."/>
            <person name="Zeng Q."/>
            <person name="Koehrsen M."/>
            <person name="Alvarado L."/>
            <person name="Berlin A."/>
            <person name="Chapman S.B."/>
            <person name="Chen Z."/>
            <person name="Freedman E."/>
            <person name="Gellesch M."/>
            <person name="Goldberg J."/>
            <person name="Griggs A."/>
            <person name="Gujja S."/>
            <person name="Heilman E.R."/>
            <person name="Heiman D."/>
            <person name="Hepburn T."/>
            <person name="Howarth C."/>
            <person name="Jen D."/>
            <person name="Larson L."/>
            <person name="Mehta T."/>
            <person name="Neiman D."/>
            <person name="Pearson M."/>
            <person name="Roberts A."/>
            <person name="Saif S."/>
            <person name="Shea T."/>
            <person name="Shenoy N."/>
            <person name="Sisk P."/>
            <person name="Stolte C."/>
            <person name="Sykes S."/>
            <person name="Walk T."/>
            <person name="White J."/>
            <person name="Yandava C."/>
            <person name="Haas B."/>
            <person name="Nusbaum C."/>
            <person name="Birren B."/>
        </authorList>
    </citation>
    <scope>NUCLEOTIDE SEQUENCE</scope>
    <source>
        <strain evidence="2">ATCC 64411</strain>
    </source>
</reference>
<dbReference type="Proteomes" id="UP000011715">
    <property type="component" value="Unassembled WGS sequence"/>
</dbReference>
<feature type="region of interest" description="Disordered" evidence="1">
    <location>
        <begin position="199"/>
        <end position="231"/>
    </location>
</feature>
<protein>
    <submittedName>
        <fullName evidence="2 3">Uncharacterized protein</fullName>
    </submittedName>
</protein>
<organism evidence="3 4">
    <name type="scientific">Magnaporthiopsis poae (strain ATCC 64411 / 73-15)</name>
    <name type="common">Kentucky bluegrass fungus</name>
    <name type="synonym">Magnaporthe poae</name>
    <dbReference type="NCBI Taxonomy" id="644358"/>
    <lineage>
        <taxon>Eukaryota</taxon>
        <taxon>Fungi</taxon>
        <taxon>Dikarya</taxon>
        <taxon>Ascomycota</taxon>
        <taxon>Pezizomycotina</taxon>
        <taxon>Sordariomycetes</taxon>
        <taxon>Sordariomycetidae</taxon>
        <taxon>Magnaporthales</taxon>
        <taxon>Magnaporthaceae</taxon>
        <taxon>Magnaporthiopsis</taxon>
    </lineage>
</organism>
<reference evidence="2" key="3">
    <citation type="submission" date="2011-03" db="EMBL/GenBank/DDBJ databases">
        <title>Annotation of Magnaporthe poae ATCC 64411.</title>
        <authorList>
            <person name="Ma L.-J."/>
            <person name="Dead R."/>
            <person name="Young S.K."/>
            <person name="Zeng Q."/>
            <person name="Gargeya S."/>
            <person name="Fitzgerald M."/>
            <person name="Haas B."/>
            <person name="Abouelleil A."/>
            <person name="Alvarado L."/>
            <person name="Arachchi H.M."/>
            <person name="Berlin A."/>
            <person name="Brown A."/>
            <person name="Chapman S.B."/>
            <person name="Chen Z."/>
            <person name="Dunbar C."/>
            <person name="Freedman E."/>
            <person name="Gearin G."/>
            <person name="Gellesch M."/>
            <person name="Goldberg J."/>
            <person name="Griggs A."/>
            <person name="Gujja S."/>
            <person name="Heiman D."/>
            <person name="Howarth C."/>
            <person name="Larson L."/>
            <person name="Lui A."/>
            <person name="MacDonald P.J.P."/>
            <person name="Mehta T."/>
            <person name="Montmayeur A."/>
            <person name="Murphy C."/>
            <person name="Neiman D."/>
            <person name="Pearson M."/>
            <person name="Priest M."/>
            <person name="Roberts A."/>
            <person name="Saif S."/>
            <person name="Shea T."/>
            <person name="Shenoy N."/>
            <person name="Sisk P."/>
            <person name="Stolte C."/>
            <person name="Sykes S."/>
            <person name="Yandava C."/>
            <person name="Wortman J."/>
            <person name="Nusbaum C."/>
            <person name="Birren B."/>
        </authorList>
    </citation>
    <scope>NUCLEOTIDE SEQUENCE</scope>
    <source>
        <strain evidence="2">ATCC 64411</strain>
    </source>
</reference>
<keyword evidence="4" id="KW-1185">Reference proteome</keyword>
<proteinExistence type="predicted"/>
<dbReference type="EMBL" id="ADBL01002152">
    <property type="status" value="NOT_ANNOTATED_CDS"/>
    <property type="molecule type" value="Genomic_DNA"/>
</dbReference>
<reference evidence="4" key="1">
    <citation type="submission" date="2010-05" db="EMBL/GenBank/DDBJ databases">
        <title>The genome sequence of Magnaporthe poae strain ATCC 64411.</title>
        <authorList>
            <person name="Ma L.-J."/>
            <person name="Dead R."/>
            <person name="Young S."/>
            <person name="Zeng Q."/>
            <person name="Koehrsen M."/>
            <person name="Alvarado L."/>
            <person name="Berlin A."/>
            <person name="Chapman S.B."/>
            <person name="Chen Z."/>
            <person name="Freedman E."/>
            <person name="Gellesch M."/>
            <person name="Goldberg J."/>
            <person name="Griggs A."/>
            <person name="Gujja S."/>
            <person name="Heilman E.R."/>
            <person name="Heiman D."/>
            <person name="Hepburn T."/>
            <person name="Howarth C."/>
            <person name="Jen D."/>
            <person name="Larson L."/>
            <person name="Mehta T."/>
            <person name="Neiman D."/>
            <person name="Pearson M."/>
            <person name="Roberts A."/>
            <person name="Saif S."/>
            <person name="Shea T."/>
            <person name="Shenoy N."/>
            <person name="Sisk P."/>
            <person name="Stolte C."/>
            <person name="Sykes S."/>
            <person name="Walk T."/>
            <person name="White J."/>
            <person name="Yandava C."/>
            <person name="Haas B."/>
            <person name="Nusbaum C."/>
            <person name="Birren B."/>
        </authorList>
    </citation>
    <scope>NUCLEOTIDE SEQUENCE [LARGE SCALE GENOMIC DNA]</scope>
    <source>
        <strain evidence="4">ATCC 64411 / 73-15</strain>
    </source>
</reference>
<evidence type="ECO:0000313" key="2">
    <source>
        <dbReference type="EMBL" id="KLU89861.1"/>
    </source>
</evidence>
<reference evidence="3" key="5">
    <citation type="submission" date="2015-06" db="UniProtKB">
        <authorList>
            <consortium name="EnsemblFungi"/>
        </authorList>
    </citation>
    <scope>IDENTIFICATION</scope>
    <source>
        <strain evidence="3">ATCC 64411</strain>
    </source>
</reference>
<accession>A0A0C4E8C9</accession>
<evidence type="ECO:0000313" key="4">
    <source>
        <dbReference type="Proteomes" id="UP000011715"/>
    </source>
</evidence>
<name>A0A0C4E8C9_MAGP6</name>
<gene>
    <name evidence="2" type="ORF">MAPG_08830</name>
</gene>
<dbReference type="EMBL" id="GL876973">
    <property type="protein sequence ID" value="KLU89861.1"/>
    <property type="molecule type" value="Genomic_DNA"/>
</dbReference>
<dbReference type="VEuPathDB" id="FungiDB:MAPG_08830"/>